<dbReference type="Proteomes" id="UP001301769">
    <property type="component" value="Unassembled WGS sequence"/>
</dbReference>
<evidence type="ECO:0000313" key="1">
    <source>
        <dbReference type="EMBL" id="KAK4207682.1"/>
    </source>
</evidence>
<accession>A0AAN7B2M7</accession>
<sequence length="718" mass="81880">MWRSLTNMIRGDDSVPRHRNILVPPRDRQAPPDPTRLSLLDLSADILHQILTLIHDDDKETILDLALVCTSLYHQARYVQFRELTLHLAEDASNGHSQLDYLQTHRPLLPAIRTLYIVGTPSFRKKPRAPMTKSQRSRLDPDGLIGHLTPLLPIMTGLSDIYWHEGQEKTVLIPDDLVTALGTRPHIRLHVSTQSAPNVPEPRDVLNRQAAEYRTMVTLRGSPNLVSLSVEYTYSADVDKYAARAFAEATRRLIISCSNLRHLSVDIFPFLPSPFYTGFGFSDNDNSQLAPSLETLTILNYPWGTDRRIPHQQPNLDWYDWISDIGILNSVRYPDGVNCPEPEYWATGPTFDWSRITKLHERKPAFAYYLSQLSPDQIPNLRQVIFEYPANYPLYPHGGATPALHFLLNAPQQLEYISVSSLLWLGGDKAEGITRHGKTLKRLAIHNPEPGTDDPRWGLSALARRLRVSTWGSRNTAVRDFLENNEWNCDGGFVNHTTLETFRDSLPMLEELEIDMDRGGTGRNEWPWSMLSILATFPRLRRVKIWFELGACLFKDGNEDHQEDATLPRPVLTWGAAADMFRYLRQRKKKAGDAVVGIERLELCTGAGATHGHENKFILEDWTGTENNRAYWDAKNSTSFVCELALWHERGFTVRCPRLNNEENRKLEQAARAGRNVETGNLDFQVAFRGPISLKGWKSKEFQAWLKKSEKGKTKKGR</sequence>
<gene>
    <name evidence="1" type="ORF">QBC37DRAFT_433066</name>
</gene>
<reference evidence="1" key="1">
    <citation type="journal article" date="2023" name="Mol. Phylogenet. Evol.">
        <title>Genome-scale phylogeny and comparative genomics of the fungal order Sordariales.</title>
        <authorList>
            <person name="Hensen N."/>
            <person name="Bonometti L."/>
            <person name="Westerberg I."/>
            <person name="Brannstrom I.O."/>
            <person name="Guillou S."/>
            <person name="Cros-Aarteil S."/>
            <person name="Calhoun S."/>
            <person name="Haridas S."/>
            <person name="Kuo A."/>
            <person name="Mondo S."/>
            <person name="Pangilinan J."/>
            <person name="Riley R."/>
            <person name="LaButti K."/>
            <person name="Andreopoulos B."/>
            <person name="Lipzen A."/>
            <person name="Chen C."/>
            <person name="Yan M."/>
            <person name="Daum C."/>
            <person name="Ng V."/>
            <person name="Clum A."/>
            <person name="Steindorff A."/>
            <person name="Ohm R.A."/>
            <person name="Martin F."/>
            <person name="Silar P."/>
            <person name="Natvig D.O."/>
            <person name="Lalanne C."/>
            <person name="Gautier V."/>
            <person name="Ament-Velasquez S.L."/>
            <person name="Kruys A."/>
            <person name="Hutchinson M.I."/>
            <person name="Powell A.J."/>
            <person name="Barry K."/>
            <person name="Miller A.N."/>
            <person name="Grigoriev I.V."/>
            <person name="Debuchy R."/>
            <person name="Gladieux P."/>
            <person name="Hiltunen Thoren M."/>
            <person name="Johannesson H."/>
        </authorList>
    </citation>
    <scope>NUCLEOTIDE SEQUENCE</scope>
    <source>
        <strain evidence="1">PSN293</strain>
    </source>
</reference>
<evidence type="ECO:0000313" key="2">
    <source>
        <dbReference type="Proteomes" id="UP001301769"/>
    </source>
</evidence>
<proteinExistence type="predicted"/>
<dbReference type="AlphaFoldDB" id="A0AAN7B2M7"/>
<comment type="caution">
    <text evidence="1">The sequence shown here is derived from an EMBL/GenBank/DDBJ whole genome shotgun (WGS) entry which is preliminary data.</text>
</comment>
<name>A0AAN7B2M7_9PEZI</name>
<protein>
    <submittedName>
        <fullName evidence="1">Uncharacterized protein</fullName>
    </submittedName>
</protein>
<dbReference type="EMBL" id="MU858279">
    <property type="protein sequence ID" value="KAK4207682.1"/>
    <property type="molecule type" value="Genomic_DNA"/>
</dbReference>
<keyword evidence="2" id="KW-1185">Reference proteome</keyword>
<reference evidence="1" key="2">
    <citation type="submission" date="2023-05" db="EMBL/GenBank/DDBJ databases">
        <authorList>
            <consortium name="Lawrence Berkeley National Laboratory"/>
            <person name="Steindorff A."/>
            <person name="Hensen N."/>
            <person name="Bonometti L."/>
            <person name="Westerberg I."/>
            <person name="Brannstrom I.O."/>
            <person name="Guillou S."/>
            <person name="Cros-Aarteil S."/>
            <person name="Calhoun S."/>
            <person name="Haridas S."/>
            <person name="Kuo A."/>
            <person name="Mondo S."/>
            <person name="Pangilinan J."/>
            <person name="Riley R."/>
            <person name="Labutti K."/>
            <person name="Andreopoulos B."/>
            <person name="Lipzen A."/>
            <person name="Chen C."/>
            <person name="Yanf M."/>
            <person name="Daum C."/>
            <person name="Ng V."/>
            <person name="Clum A."/>
            <person name="Ohm R."/>
            <person name="Martin F."/>
            <person name="Silar P."/>
            <person name="Natvig D."/>
            <person name="Lalanne C."/>
            <person name="Gautier V."/>
            <person name="Ament-Velasquez S.L."/>
            <person name="Kruys A."/>
            <person name="Hutchinson M.I."/>
            <person name="Powell A.J."/>
            <person name="Barry K."/>
            <person name="Miller A.N."/>
            <person name="Grigoriev I.V."/>
            <person name="Debuchy R."/>
            <person name="Gladieux P."/>
            <person name="Thoren M.H."/>
            <person name="Johannesson H."/>
        </authorList>
    </citation>
    <scope>NUCLEOTIDE SEQUENCE</scope>
    <source>
        <strain evidence="1">PSN293</strain>
    </source>
</reference>
<organism evidence="1 2">
    <name type="scientific">Rhypophila decipiens</name>
    <dbReference type="NCBI Taxonomy" id="261697"/>
    <lineage>
        <taxon>Eukaryota</taxon>
        <taxon>Fungi</taxon>
        <taxon>Dikarya</taxon>
        <taxon>Ascomycota</taxon>
        <taxon>Pezizomycotina</taxon>
        <taxon>Sordariomycetes</taxon>
        <taxon>Sordariomycetidae</taxon>
        <taxon>Sordariales</taxon>
        <taxon>Naviculisporaceae</taxon>
        <taxon>Rhypophila</taxon>
    </lineage>
</organism>